<dbReference type="PANTHER" id="PTHR31677">
    <property type="entry name" value="AP2 DOMAIN CLASS TRANSCRIPTION FACTOR"/>
    <property type="match status" value="1"/>
</dbReference>
<sequence>MAVETMRRARVGIGGCESESRAVKETHFRGVRKRPWGRFAAEIRDPWKKARVWLGTFDTAEDAARAYDDAARALRGPKAKTNFALAADNTASAALARTTNARWTRTLHPQKQWPHDLKASSVPALESSKRHKVFLGSDCRPEFESRNNSPCAALSEQKTSSSLRKTPLLLDLNLPPSIDEDNDNESAAL</sequence>
<dbReference type="PRINTS" id="PR00367">
    <property type="entry name" value="ETHRSPELEMNT"/>
</dbReference>
<dbReference type="OMA" id="VLKETHF"/>
<evidence type="ECO:0000256" key="6">
    <source>
        <dbReference type="SAM" id="MobiDB-lite"/>
    </source>
</evidence>
<feature type="compositionally biased region" description="Polar residues" evidence="6">
    <location>
        <begin position="146"/>
        <end position="164"/>
    </location>
</feature>
<keyword evidence="5" id="KW-0539">Nucleus</keyword>
<feature type="region of interest" description="Disordered" evidence="6">
    <location>
        <begin position="141"/>
        <end position="189"/>
    </location>
</feature>
<accession>D5A9F4</accession>
<evidence type="ECO:0000313" key="8">
    <source>
        <dbReference type="EMBL" id="ADE76173.1"/>
    </source>
</evidence>
<dbReference type="PROSITE" id="PS51032">
    <property type="entry name" value="AP2_ERF"/>
    <property type="match status" value="1"/>
</dbReference>
<dbReference type="SMART" id="SM00380">
    <property type="entry name" value="AP2"/>
    <property type="match status" value="1"/>
</dbReference>
<dbReference type="Pfam" id="PF00847">
    <property type="entry name" value="AP2"/>
    <property type="match status" value="1"/>
</dbReference>
<dbReference type="FunFam" id="3.30.730.10:FF:000001">
    <property type="entry name" value="Ethylene-responsive transcription factor 2"/>
    <property type="match status" value="1"/>
</dbReference>
<protein>
    <recommendedName>
        <fullName evidence="7">AP2/ERF domain-containing protein</fullName>
    </recommendedName>
</protein>
<reference evidence="8" key="1">
    <citation type="submission" date="2010-04" db="EMBL/GenBank/DDBJ databases">
        <authorList>
            <person name="Reid K.E."/>
            <person name="Liao N."/>
            <person name="Chan S."/>
            <person name="Docking R."/>
            <person name="Taylor G."/>
            <person name="Moore R."/>
            <person name="Mayo M."/>
            <person name="Munro S."/>
            <person name="King J."/>
            <person name="Yanchuk A."/>
            <person name="Holt R."/>
            <person name="Jones S."/>
            <person name="Marra M."/>
            <person name="Ritland C.E."/>
            <person name="Ritland K."/>
            <person name="Bohlmann J."/>
        </authorList>
    </citation>
    <scope>NUCLEOTIDE SEQUENCE</scope>
    <source>
        <tissue evidence="8">Bud</tissue>
    </source>
</reference>
<evidence type="ECO:0000256" key="4">
    <source>
        <dbReference type="ARBA" id="ARBA00023163"/>
    </source>
</evidence>
<dbReference type="SUPFAM" id="SSF54171">
    <property type="entry name" value="DNA-binding domain"/>
    <property type="match status" value="1"/>
</dbReference>
<dbReference type="AlphaFoldDB" id="D5A9F4"/>
<dbReference type="GO" id="GO:0005634">
    <property type="term" value="C:nucleus"/>
    <property type="evidence" value="ECO:0007669"/>
    <property type="project" value="UniProtKB-SubCell"/>
</dbReference>
<dbReference type="InterPro" id="IPR016177">
    <property type="entry name" value="DNA-bd_dom_sf"/>
</dbReference>
<dbReference type="GO" id="GO:0003700">
    <property type="term" value="F:DNA-binding transcription factor activity"/>
    <property type="evidence" value="ECO:0007669"/>
    <property type="project" value="InterPro"/>
</dbReference>
<comment type="subcellular location">
    <subcellularLocation>
        <location evidence="1">Nucleus</location>
    </subcellularLocation>
</comment>
<organism evidence="8">
    <name type="scientific">Picea sitchensis</name>
    <name type="common">Sitka spruce</name>
    <name type="synonym">Pinus sitchensis</name>
    <dbReference type="NCBI Taxonomy" id="3332"/>
    <lineage>
        <taxon>Eukaryota</taxon>
        <taxon>Viridiplantae</taxon>
        <taxon>Streptophyta</taxon>
        <taxon>Embryophyta</taxon>
        <taxon>Tracheophyta</taxon>
        <taxon>Spermatophyta</taxon>
        <taxon>Pinopsida</taxon>
        <taxon>Pinidae</taxon>
        <taxon>Conifers I</taxon>
        <taxon>Pinales</taxon>
        <taxon>Pinaceae</taxon>
        <taxon>Picea</taxon>
    </lineage>
</organism>
<dbReference type="InterPro" id="IPR036955">
    <property type="entry name" value="AP2/ERF_dom_sf"/>
</dbReference>
<name>D5A9F4_PICSI</name>
<feature type="domain" description="AP2/ERF" evidence="7">
    <location>
        <begin position="27"/>
        <end position="84"/>
    </location>
</feature>
<dbReference type="Gene3D" id="3.30.730.10">
    <property type="entry name" value="AP2/ERF domain"/>
    <property type="match status" value="1"/>
</dbReference>
<dbReference type="InterPro" id="IPR001471">
    <property type="entry name" value="AP2/ERF_dom"/>
</dbReference>
<evidence type="ECO:0000259" key="7">
    <source>
        <dbReference type="PROSITE" id="PS51032"/>
    </source>
</evidence>
<dbReference type="EMBL" id="BT122824">
    <property type="protein sequence ID" value="ADE76173.1"/>
    <property type="molecule type" value="mRNA"/>
</dbReference>
<proteinExistence type="evidence at transcript level"/>
<keyword evidence="4" id="KW-0804">Transcription</keyword>
<dbReference type="CDD" id="cd00018">
    <property type="entry name" value="AP2"/>
    <property type="match status" value="1"/>
</dbReference>
<feature type="compositionally biased region" description="Acidic residues" evidence="6">
    <location>
        <begin position="178"/>
        <end position="189"/>
    </location>
</feature>
<evidence type="ECO:0000256" key="5">
    <source>
        <dbReference type="ARBA" id="ARBA00023242"/>
    </source>
</evidence>
<evidence type="ECO:0000256" key="2">
    <source>
        <dbReference type="ARBA" id="ARBA00023015"/>
    </source>
</evidence>
<evidence type="ECO:0000256" key="1">
    <source>
        <dbReference type="ARBA" id="ARBA00004123"/>
    </source>
</evidence>
<keyword evidence="3" id="KW-0238">DNA-binding</keyword>
<dbReference type="PANTHER" id="PTHR31677:SF157">
    <property type="entry name" value="AP2_ERF DOMAIN-CONTAINING PROTEIN"/>
    <property type="match status" value="1"/>
</dbReference>
<evidence type="ECO:0000256" key="3">
    <source>
        <dbReference type="ARBA" id="ARBA00023125"/>
    </source>
</evidence>
<keyword evidence="2" id="KW-0805">Transcription regulation</keyword>
<dbReference type="GO" id="GO:0003677">
    <property type="term" value="F:DNA binding"/>
    <property type="evidence" value="ECO:0007669"/>
    <property type="project" value="UniProtKB-KW"/>
</dbReference>